<name>A0ABP9GSJ6_9FLAO</name>
<dbReference type="Proteomes" id="UP001501302">
    <property type="component" value="Unassembled WGS sequence"/>
</dbReference>
<evidence type="ECO:0000259" key="1">
    <source>
        <dbReference type="Pfam" id="PF06094"/>
    </source>
</evidence>
<organism evidence="2 3">
    <name type="scientific">Algibacter agarivorans</name>
    <dbReference type="NCBI Taxonomy" id="1109741"/>
    <lineage>
        <taxon>Bacteria</taxon>
        <taxon>Pseudomonadati</taxon>
        <taxon>Bacteroidota</taxon>
        <taxon>Flavobacteriia</taxon>
        <taxon>Flavobacteriales</taxon>
        <taxon>Flavobacteriaceae</taxon>
        <taxon>Algibacter</taxon>
    </lineage>
</organism>
<comment type="caution">
    <text evidence="2">The sequence shown here is derived from an EMBL/GenBank/DDBJ whole genome shotgun (WGS) entry which is preliminary data.</text>
</comment>
<keyword evidence="3" id="KW-1185">Reference proteome</keyword>
<protein>
    <submittedName>
        <fullName evidence="2">Gamma-glutamylcyclotransferase</fullName>
    </submittedName>
</protein>
<dbReference type="InterPro" id="IPR013024">
    <property type="entry name" value="GGCT-like"/>
</dbReference>
<evidence type="ECO:0000313" key="2">
    <source>
        <dbReference type="EMBL" id="GAA4951256.1"/>
    </source>
</evidence>
<sequence length="139" mass="16086">MPLHSNYLFVYGTLLKDLDNDMSKFLNVHARLVGKGYFYGQLFQVSWFPGAIESTNTSEKVYGSIFNVKDFETLFKVLDDYEGVGENQPKPNLYTRELVTAFLQDGSELETWVYLYNLPTEHLKQIISGDFLKFSVDKF</sequence>
<reference evidence="3" key="1">
    <citation type="journal article" date="2019" name="Int. J. Syst. Evol. Microbiol.">
        <title>The Global Catalogue of Microorganisms (GCM) 10K type strain sequencing project: providing services to taxonomists for standard genome sequencing and annotation.</title>
        <authorList>
            <consortium name="The Broad Institute Genomics Platform"/>
            <consortium name="The Broad Institute Genome Sequencing Center for Infectious Disease"/>
            <person name="Wu L."/>
            <person name="Ma J."/>
        </authorList>
    </citation>
    <scope>NUCLEOTIDE SEQUENCE [LARGE SCALE GENOMIC DNA]</scope>
    <source>
        <strain evidence="3">JCM 18285</strain>
    </source>
</reference>
<feature type="domain" description="Gamma-glutamylcyclotransferase AIG2-like" evidence="1">
    <location>
        <begin position="8"/>
        <end position="132"/>
    </location>
</feature>
<dbReference type="InterPro" id="IPR036568">
    <property type="entry name" value="GGCT-like_sf"/>
</dbReference>
<dbReference type="Pfam" id="PF06094">
    <property type="entry name" value="GGACT"/>
    <property type="match status" value="1"/>
</dbReference>
<dbReference type="EMBL" id="BAABJJ010000037">
    <property type="protein sequence ID" value="GAA4951256.1"/>
    <property type="molecule type" value="Genomic_DNA"/>
</dbReference>
<dbReference type="InterPro" id="IPR009288">
    <property type="entry name" value="AIG2-like_dom"/>
</dbReference>
<accession>A0ABP9GSJ6</accession>
<dbReference type="CDD" id="cd06661">
    <property type="entry name" value="GGCT_like"/>
    <property type="match status" value="1"/>
</dbReference>
<gene>
    <name evidence="2" type="ORF">GCM10023314_25770</name>
</gene>
<proteinExistence type="predicted"/>
<dbReference type="SUPFAM" id="SSF110857">
    <property type="entry name" value="Gamma-glutamyl cyclotransferase-like"/>
    <property type="match status" value="1"/>
</dbReference>
<dbReference type="Gene3D" id="3.10.490.10">
    <property type="entry name" value="Gamma-glutamyl cyclotransferase-like"/>
    <property type="match status" value="1"/>
</dbReference>
<evidence type="ECO:0000313" key="3">
    <source>
        <dbReference type="Proteomes" id="UP001501302"/>
    </source>
</evidence>